<dbReference type="InterPro" id="IPR021736">
    <property type="entry name" value="DUF3305"/>
</dbReference>
<proteinExistence type="predicted"/>
<reference evidence="1 2" key="1">
    <citation type="submission" date="2016-11" db="EMBL/GenBank/DDBJ databases">
        <authorList>
            <person name="Jaros S."/>
            <person name="Januszkiewicz K."/>
            <person name="Wedrychowicz H."/>
        </authorList>
    </citation>
    <scope>NUCLEOTIDE SEQUENCE [LARGE SCALE GENOMIC DNA]</scope>
    <source>
        <strain evidence="1 2">DSM 29589</strain>
    </source>
</reference>
<dbReference type="Pfam" id="PF11749">
    <property type="entry name" value="DUF3305"/>
    <property type="match status" value="1"/>
</dbReference>
<evidence type="ECO:0008006" key="3">
    <source>
        <dbReference type="Google" id="ProtNLM"/>
    </source>
</evidence>
<protein>
    <recommendedName>
        <fullName evidence="3">Molybdopterin-guanine dinucleotide biosynthesis protein A</fullName>
    </recommendedName>
</protein>
<dbReference type="EMBL" id="FRBR01000008">
    <property type="protein sequence ID" value="SHL99921.1"/>
    <property type="molecule type" value="Genomic_DNA"/>
</dbReference>
<gene>
    <name evidence="1" type="ORF">SAMN05444398_108114</name>
</gene>
<accession>A0A1M7F782</accession>
<keyword evidence="2" id="KW-1185">Reference proteome</keyword>
<evidence type="ECO:0000313" key="1">
    <source>
        <dbReference type="EMBL" id="SHL99921.1"/>
    </source>
</evidence>
<evidence type="ECO:0000313" key="2">
    <source>
        <dbReference type="Proteomes" id="UP000183974"/>
    </source>
</evidence>
<organism evidence="1 2">
    <name type="scientific">Roseovarius pacificus</name>
    <dbReference type="NCBI Taxonomy" id="337701"/>
    <lineage>
        <taxon>Bacteria</taxon>
        <taxon>Pseudomonadati</taxon>
        <taxon>Pseudomonadota</taxon>
        <taxon>Alphaproteobacteria</taxon>
        <taxon>Rhodobacterales</taxon>
        <taxon>Roseobacteraceae</taxon>
        <taxon>Roseovarius</taxon>
    </lineage>
</organism>
<dbReference type="Proteomes" id="UP000183974">
    <property type="component" value="Unassembled WGS sequence"/>
</dbReference>
<dbReference type="STRING" id="337701.SAMN05444398_108114"/>
<dbReference type="AlphaFoldDB" id="A0A1M7F782"/>
<name>A0A1M7F782_9RHOB</name>
<sequence length="188" mass="21140">MHNPARYDSMPLGVVLRRTPGVTRWAKWAWKAVAVLPGAAQADWRVLRSDGDVVEYHAATPTLELHGADTESYVHGLAARIPAIYVILRQSDAPGGPPLEVLLVTASPYEAQDYADSGEEIIEKVPMSEALIAWVHAFIEKHHVEEEFKKRRRDKVRTDKVELSVGDPRIRKAGDVYQAPQMRKERIN</sequence>